<name>A0A915HLK9_ROMCU</name>
<dbReference type="AlphaFoldDB" id="A0A915HLK9"/>
<evidence type="ECO:0000313" key="3">
    <source>
        <dbReference type="WBParaSite" id="nRc.2.0.1.t02232-RA"/>
    </source>
</evidence>
<keyword evidence="2" id="KW-1185">Reference proteome</keyword>
<organism evidence="2 3">
    <name type="scientific">Romanomermis culicivorax</name>
    <name type="common">Nematode worm</name>
    <dbReference type="NCBI Taxonomy" id="13658"/>
    <lineage>
        <taxon>Eukaryota</taxon>
        <taxon>Metazoa</taxon>
        <taxon>Ecdysozoa</taxon>
        <taxon>Nematoda</taxon>
        <taxon>Enoplea</taxon>
        <taxon>Dorylaimia</taxon>
        <taxon>Mermithida</taxon>
        <taxon>Mermithoidea</taxon>
        <taxon>Mermithidae</taxon>
        <taxon>Romanomermis</taxon>
    </lineage>
</organism>
<proteinExistence type="predicted"/>
<evidence type="ECO:0000313" key="2">
    <source>
        <dbReference type="Proteomes" id="UP000887565"/>
    </source>
</evidence>
<sequence length="109" mass="12512">VVKEEGICNTIGSTRCNYRYKTRGYVTCYQNLQNVKTNVIEKYNWIHINQKMIGGGVFDIEINDPGDHDTDSSNKTPQGSDDDEYCDVADLILLQPSLIDYDLFVIWQK</sequence>
<dbReference type="Proteomes" id="UP000887565">
    <property type="component" value="Unplaced"/>
</dbReference>
<evidence type="ECO:0000256" key="1">
    <source>
        <dbReference type="SAM" id="MobiDB-lite"/>
    </source>
</evidence>
<accession>A0A915HLK9</accession>
<reference evidence="3" key="1">
    <citation type="submission" date="2022-11" db="UniProtKB">
        <authorList>
            <consortium name="WormBaseParasite"/>
        </authorList>
    </citation>
    <scope>IDENTIFICATION</scope>
</reference>
<dbReference type="WBParaSite" id="nRc.2.0.1.t02232-RA">
    <property type="protein sequence ID" value="nRc.2.0.1.t02232-RA"/>
    <property type="gene ID" value="nRc.2.0.1.g02232"/>
</dbReference>
<protein>
    <submittedName>
        <fullName evidence="3">Uncharacterized protein</fullName>
    </submittedName>
</protein>
<feature type="region of interest" description="Disordered" evidence="1">
    <location>
        <begin position="63"/>
        <end position="83"/>
    </location>
</feature>